<evidence type="ECO:0000313" key="2">
    <source>
        <dbReference type="Proteomes" id="UP000653797"/>
    </source>
</evidence>
<keyword evidence="2" id="KW-1185">Reference proteome</keyword>
<comment type="caution">
    <text evidence="1">The sequence shown here is derived from an EMBL/GenBank/DDBJ whole genome shotgun (WGS) entry which is preliminary data.</text>
</comment>
<protein>
    <submittedName>
        <fullName evidence="1">Uncharacterized protein</fullName>
    </submittedName>
</protein>
<name>A0A927B673_9BACT</name>
<proteinExistence type="predicted"/>
<dbReference type="AlphaFoldDB" id="A0A927B673"/>
<dbReference type="Proteomes" id="UP000653797">
    <property type="component" value="Unassembled WGS sequence"/>
</dbReference>
<accession>A0A927B673</accession>
<gene>
    <name evidence="1" type="ORF">IC230_26190</name>
</gene>
<reference evidence="1" key="1">
    <citation type="submission" date="2020-09" db="EMBL/GenBank/DDBJ databases">
        <authorList>
            <person name="Kim M.K."/>
        </authorList>
    </citation>
    <scope>NUCLEOTIDE SEQUENCE</scope>
    <source>
        <strain evidence="1">BT704</strain>
    </source>
</reference>
<evidence type="ECO:0000313" key="1">
    <source>
        <dbReference type="EMBL" id="MBD2756411.1"/>
    </source>
</evidence>
<dbReference type="EMBL" id="JACXAA010000012">
    <property type="protein sequence ID" value="MBD2756411.1"/>
    <property type="molecule type" value="Genomic_DNA"/>
</dbReference>
<dbReference type="RefSeq" id="WP_191042031.1">
    <property type="nucleotide sequence ID" value="NZ_JACXAA010000012.1"/>
</dbReference>
<organism evidence="1 2">
    <name type="scientific">Spirosoma validum</name>
    <dbReference type="NCBI Taxonomy" id="2771355"/>
    <lineage>
        <taxon>Bacteria</taxon>
        <taxon>Pseudomonadati</taxon>
        <taxon>Bacteroidota</taxon>
        <taxon>Cytophagia</taxon>
        <taxon>Cytophagales</taxon>
        <taxon>Cytophagaceae</taxon>
        <taxon>Spirosoma</taxon>
    </lineage>
</organism>
<sequence>MSTIQIQVSDKTLARYGTQALIERLERLLAWEELSVEAQEIKKSLNDANISLEEISEEVRQRAWDKYKYTIEDKLPPEAFE</sequence>